<dbReference type="PROSITE" id="PS00135">
    <property type="entry name" value="TRYPSIN_SER"/>
    <property type="match status" value="1"/>
</dbReference>
<gene>
    <name evidence="6" type="ORF">KUTeg_020154</name>
</gene>
<keyword evidence="1" id="KW-1015">Disulfide bond</keyword>
<organism evidence="6 7">
    <name type="scientific">Tegillarca granosa</name>
    <name type="common">Malaysian cockle</name>
    <name type="synonym">Anadara granosa</name>
    <dbReference type="NCBI Taxonomy" id="220873"/>
    <lineage>
        <taxon>Eukaryota</taxon>
        <taxon>Metazoa</taxon>
        <taxon>Spiralia</taxon>
        <taxon>Lophotrochozoa</taxon>
        <taxon>Mollusca</taxon>
        <taxon>Bivalvia</taxon>
        <taxon>Autobranchia</taxon>
        <taxon>Pteriomorphia</taxon>
        <taxon>Arcoida</taxon>
        <taxon>Arcoidea</taxon>
        <taxon>Arcidae</taxon>
        <taxon>Tegillarca</taxon>
    </lineage>
</organism>
<dbReference type="Proteomes" id="UP001217089">
    <property type="component" value="Unassembled WGS sequence"/>
</dbReference>
<dbReference type="InterPro" id="IPR018114">
    <property type="entry name" value="TRYPSIN_HIS"/>
</dbReference>
<dbReference type="InterPro" id="IPR001314">
    <property type="entry name" value="Peptidase_S1A"/>
</dbReference>
<evidence type="ECO:0000256" key="4">
    <source>
        <dbReference type="SAM" id="SignalP"/>
    </source>
</evidence>
<dbReference type="PANTHER" id="PTHR24253:SF153">
    <property type="entry name" value="SERINE PROTEASE HEPSIN"/>
    <property type="match status" value="1"/>
</dbReference>
<dbReference type="SMART" id="SM00020">
    <property type="entry name" value="Tryp_SPc"/>
    <property type="match status" value="1"/>
</dbReference>
<evidence type="ECO:0000313" key="6">
    <source>
        <dbReference type="EMBL" id="KAJ8301167.1"/>
    </source>
</evidence>
<dbReference type="PROSITE" id="PS50240">
    <property type="entry name" value="TRYPSIN_DOM"/>
    <property type="match status" value="1"/>
</dbReference>
<keyword evidence="2" id="KW-0378">Hydrolase</keyword>
<feature type="compositionally biased region" description="Polar residues" evidence="3">
    <location>
        <begin position="256"/>
        <end position="265"/>
    </location>
</feature>
<keyword evidence="7" id="KW-1185">Reference proteome</keyword>
<keyword evidence="2" id="KW-0720">Serine protease</keyword>
<dbReference type="InterPro" id="IPR001254">
    <property type="entry name" value="Trypsin_dom"/>
</dbReference>
<proteinExistence type="predicted"/>
<feature type="signal peptide" evidence="4">
    <location>
        <begin position="1"/>
        <end position="27"/>
    </location>
</feature>
<dbReference type="SUPFAM" id="SSF50494">
    <property type="entry name" value="Trypsin-like serine proteases"/>
    <property type="match status" value="1"/>
</dbReference>
<dbReference type="Pfam" id="PF00089">
    <property type="entry name" value="Trypsin"/>
    <property type="match status" value="2"/>
</dbReference>
<dbReference type="InterPro" id="IPR033116">
    <property type="entry name" value="TRYPSIN_SER"/>
</dbReference>
<evidence type="ECO:0000256" key="2">
    <source>
        <dbReference type="RuleBase" id="RU363034"/>
    </source>
</evidence>
<protein>
    <recommendedName>
        <fullName evidence="5">Peptidase S1 domain-containing protein</fullName>
    </recommendedName>
</protein>
<evidence type="ECO:0000313" key="7">
    <source>
        <dbReference type="Proteomes" id="UP001217089"/>
    </source>
</evidence>
<feature type="chain" id="PRO_5045791822" description="Peptidase S1 domain-containing protein" evidence="4">
    <location>
        <begin position="28"/>
        <end position="441"/>
    </location>
</feature>
<dbReference type="PANTHER" id="PTHR24253">
    <property type="entry name" value="TRANSMEMBRANE PROTEASE SERINE"/>
    <property type="match status" value="1"/>
</dbReference>
<dbReference type="InterPro" id="IPR009003">
    <property type="entry name" value="Peptidase_S1_PA"/>
</dbReference>
<sequence>MENHNNIVFAACMVVLAISMFVPATNGSVINRFELCHYLNGTCELECEFKFVHKWGLSLCSNLLDSCCAPDYLVKLMNARKTTTTTTTTTTTPPPIEVVLTDRPQSDSASNYIPNHINKGGSKSRKGAWPWQVSLRYYTGAYMCGGALINDRWVVTAAHCLKGEEEHVSRWRVTIGVTNLEYEGENKLDMPVEKIILHENFRASKEKTSNENPNKTIPFHKHYAYDIALVKLSKPVDLTSPYSRAICLPGDARQGQYPTENNNSLMKKKSTSFQDRRNVQDPNREGYFNHIRNFPRPPVYYGNIFNRIRRQVSEKEDNHVDLLEVERNGVCWVTGWGDTKANENDYMLREVKGHVISSSKCSAFWKSELDENMLCFGDGTHGPCMGDSGSPLSCQYKGRFYLVGIVSWGTEECNRQGYPSVFTRVTSFQDWIERKISSQDI</sequence>
<accession>A0ABQ9EC79</accession>
<evidence type="ECO:0000256" key="3">
    <source>
        <dbReference type="SAM" id="MobiDB-lite"/>
    </source>
</evidence>
<keyword evidence="4" id="KW-0732">Signal</keyword>
<dbReference type="PRINTS" id="PR00722">
    <property type="entry name" value="CHYMOTRYPSIN"/>
</dbReference>
<comment type="caution">
    <text evidence="6">The sequence shown here is derived from an EMBL/GenBank/DDBJ whole genome shotgun (WGS) entry which is preliminary data.</text>
</comment>
<reference evidence="6 7" key="1">
    <citation type="submission" date="2022-12" db="EMBL/GenBank/DDBJ databases">
        <title>Chromosome-level genome of Tegillarca granosa.</title>
        <authorList>
            <person name="Kim J."/>
        </authorList>
    </citation>
    <scope>NUCLEOTIDE SEQUENCE [LARGE SCALE GENOMIC DNA]</scope>
    <source>
        <strain evidence="6">Teg-2019</strain>
        <tissue evidence="6">Adductor muscle</tissue>
    </source>
</reference>
<feature type="domain" description="Peptidase S1" evidence="5">
    <location>
        <begin position="118"/>
        <end position="437"/>
    </location>
</feature>
<dbReference type="PROSITE" id="PS00134">
    <property type="entry name" value="TRYPSIN_HIS"/>
    <property type="match status" value="1"/>
</dbReference>
<feature type="region of interest" description="Disordered" evidence="3">
    <location>
        <begin position="253"/>
        <end position="286"/>
    </location>
</feature>
<dbReference type="EMBL" id="JARBDR010000918">
    <property type="protein sequence ID" value="KAJ8301167.1"/>
    <property type="molecule type" value="Genomic_DNA"/>
</dbReference>
<name>A0ABQ9EC79_TEGGR</name>
<dbReference type="InterPro" id="IPR043504">
    <property type="entry name" value="Peptidase_S1_PA_chymotrypsin"/>
</dbReference>
<feature type="compositionally biased region" description="Basic and acidic residues" evidence="3">
    <location>
        <begin position="274"/>
        <end position="284"/>
    </location>
</feature>
<dbReference type="CDD" id="cd00190">
    <property type="entry name" value="Tryp_SPc"/>
    <property type="match status" value="1"/>
</dbReference>
<dbReference type="Gene3D" id="2.40.10.10">
    <property type="entry name" value="Trypsin-like serine proteases"/>
    <property type="match status" value="2"/>
</dbReference>
<keyword evidence="2" id="KW-0645">Protease</keyword>
<evidence type="ECO:0000256" key="1">
    <source>
        <dbReference type="ARBA" id="ARBA00023157"/>
    </source>
</evidence>
<evidence type="ECO:0000259" key="5">
    <source>
        <dbReference type="PROSITE" id="PS50240"/>
    </source>
</evidence>